<dbReference type="GeneTree" id="ENSGT00940000162612"/>
<gene>
    <name evidence="7" type="primary">MS4A5</name>
</gene>
<evidence type="ECO:0000256" key="1">
    <source>
        <dbReference type="ARBA" id="ARBA00004141"/>
    </source>
</evidence>
<evidence type="ECO:0000256" key="6">
    <source>
        <dbReference type="SAM" id="Phobius"/>
    </source>
</evidence>
<dbReference type="InterPro" id="IPR030417">
    <property type="entry name" value="MS4A"/>
</dbReference>
<evidence type="ECO:0000313" key="8">
    <source>
        <dbReference type="Proteomes" id="UP000694414"/>
    </source>
</evidence>
<dbReference type="GO" id="GO:0007166">
    <property type="term" value="P:cell surface receptor signaling pathway"/>
    <property type="evidence" value="ECO:0007669"/>
    <property type="project" value="TreeGrafter"/>
</dbReference>
<dbReference type="Proteomes" id="UP000694414">
    <property type="component" value="Unplaced"/>
</dbReference>
<keyword evidence="8" id="KW-1185">Reference proteome</keyword>
<feature type="transmembrane region" description="Helical" evidence="6">
    <location>
        <begin position="122"/>
        <end position="141"/>
    </location>
</feature>
<name>A0A8C9A8E8_PROSS</name>
<dbReference type="InterPro" id="IPR007237">
    <property type="entry name" value="CD20-like"/>
</dbReference>
<evidence type="ECO:0000313" key="7">
    <source>
        <dbReference type="Ensembl" id="ENSPSMP00000029791.1"/>
    </source>
</evidence>
<evidence type="ECO:0000256" key="3">
    <source>
        <dbReference type="ARBA" id="ARBA00022692"/>
    </source>
</evidence>
<keyword evidence="5 6" id="KW-0472">Membrane</keyword>
<dbReference type="PANTHER" id="PTHR23320">
    <property type="entry name" value="MEMBRANE-SPANNING 4-DOMAINS SUBFAMILY A MS4A -RELATED"/>
    <property type="match status" value="1"/>
</dbReference>
<proteinExistence type="inferred from homology"/>
<evidence type="ECO:0000256" key="5">
    <source>
        <dbReference type="ARBA" id="ARBA00023136"/>
    </source>
</evidence>
<reference evidence="7" key="1">
    <citation type="submission" date="2025-08" db="UniProtKB">
        <authorList>
            <consortium name="Ensembl"/>
        </authorList>
    </citation>
    <scope>IDENTIFICATION</scope>
</reference>
<dbReference type="AlphaFoldDB" id="A0A8C9A8E8"/>
<keyword evidence="4 6" id="KW-1133">Transmembrane helix</keyword>
<comment type="similarity">
    <text evidence="2">Belongs to the MS4A family.</text>
</comment>
<feature type="transmembrane region" description="Helical" evidence="6">
    <location>
        <begin position="161"/>
        <end position="180"/>
    </location>
</feature>
<keyword evidence="3 6" id="KW-0812">Transmembrane</keyword>
<organism evidence="7 8">
    <name type="scientific">Prolemur simus</name>
    <name type="common">Greater bamboo lemur</name>
    <name type="synonym">Hapalemur simus</name>
    <dbReference type="NCBI Taxonomy" id="1328070"/>
    <lineage>
        <taxon>Eukaryota</taxon>
        <taxon>Metazoa</taxon>
        <taxon>Chordata</taxon>
        <taxon>Craniata</taxon>
        <taxon>Vertebrata</taxon>
        <taxon>Euteleostomi</taxon>
        <taxon>Mammalia</taxon>
        <taxon>Eutheria</taxon>
        <taxon>Euarchontoglires</taxon>
        <taxon>Primates</taxon>
        <taxon>Strepsirrhini</taxon>
        <taxon>Lemuriformes</taxon>
        <taxon>Lemuridae</taxon>
        <taxon>Prolemur</taxon>
    </lineage>
</organism>
<dbReference type="Ensembl" id="ENSPSMT00000034381.1">
    <property type="protein sequence ID" value="ENSPSMP00000029791.1"/>
    <property type="gene ID" value="ENSPSMG00000020679.1"/>
</dbReference>
<dbReference type="GO" id="GO:0005886">
    <property type="term" value="C:plasma membrane"/>
    <property type="evidence" value="ECO:0007669"/>
    <property type="project" value="TreeGrafter"/>
</dbReference>
<dbReference type="PANTHER" id="PTHR23320:SF54">
    <property type="entry name" value="MEMBRANE-SPANNING 4-DOMAINS SUBFAMILY A MEMBER 5"/>
    <property type="match status" value="1"/>
</dbReference>
<reference evidence="7" key="2">
    <citation type="submission" date="2025-09" db="UniProtKB">
        <authorList>
            <consortium name="Ensembl"/>
        </authorList>
    </citation>
    <scope>IDENTIFICATION</scope>
</reference>
<sequence length="200" mass="22248">MDSSAAHSPVFLIFPPDIVTPESESTSLSAVTYMSQSPLQKLFATKMKILGTTQILMGTMTFSFGVIFLFTLAEPYPRFPFIFLSGYPFWGSVLFISSGAFLIALKRKTTETLMKMSRIMNFLSALGAIAGIILLTFGFLLDRNYICGYSTENSQCEAITVLFMGILIMLMTFSIFELLISLPFSIWGCHSEDCECENCC</sequence>
<protein>
    <submittedName>
        <fullName evidence="7">Membrane spanning 4-domains A5</fullName>
    </submittedName>
</protein>
<evidence type="ECO:0000256" key="4">
    <source>
        <dbReference type="ARBA" id="ARBA00022989"/>
    </source>
</evidence>
<evidence type="ECO:0000256" key="2">
    <source>
        <dbReference type="ARBA" id="ARBA00009565"/>
    </source>
</evidence>
<dbReference type="Pfam" id="PF04103">
    <property type="entry name" value="CD20"/>
    <property type="match status" value="1"/>
</dbReference>
<accession>A0A8C9A8E8</accession>
<comment type="subcellular location">
    <subcellularLocation>
        <location evidence="1">Membrane</location>
        <topology evidence="1">Multi-pass membrane protein</topology>
    </subcellularLocation>
</comment>
<feature type="transmembrane region" description="Helical" evidence="6">
    <location>
        <begin position="79"/>
        <end position="102"/>
    </location>
</feature>
<feature type="transmembrane region" description="Helical" evidence="6">
    <location>
        <begin position="55"/>
        <end position="73"/>
    </location>
</feature>